<organism evidence="3">
    <name type="scientific">freshwater metagenome</name>
    <dbReference type="NCBI Taxonomy" id="449393"/>
    <lineage>
        <taxon>unclassified sequences</taxon>
        <taxon>metagenomes</taxon>
        <taxon>ecological metagenomes</taxon>
    </lineage>
</organism>
<dbReference type="InterPro" id="IPR002035">
    <property type="entry name" value="VWF_A"/>
</dbReference>
<dbReference type="EMBL" id="CAFBOG010000025">
    <property type="protein sequence ID" value="CAB4971332.1"/>
    <property type="molecule type" value="Genomic_DNA"/>
</dbReference>
<evidence type="ECO:0000259" key="2">
    <source>
        <dbReference type="Pfam" id="PF13519"/>
    </source>
</evidence>
<reference evidence="3" key="1">
    <citation type="submission" date="2020-05" db="EMBL/GenBank/DDBJ databases">
        <authorList>
            <person name="Chiriac C."/>
            <person name="Salcher M."/>
            <person name="Ghai R."/>
            <person name="Kavagutti S V."/>
        </authorList>
    </citation>
    <scope>NUCLEOTIDE SEQUENCE</scope>
</reference>
<dbReference type="InterPro" id="IPR036465">
    <property type="entry name" value="vWFA_dom_sf"/>
</dbReference>
<dbReference type="CDD" id="cd00198">
    <property type="entry name" value="vWFA"/>
    <property type="match status" value="1"/>
</dbReference>
<dbReference type="Gene3D" id="3.40.50.410">
    <property type="entry name" value="von Willebrand factor, type A domain"/>
    <property type="match status" value="1"/>
</dbReference>
<name>A0A6J6YH29_9ZZZZ</name>
<protein>
    <submittedName>
        <fullName evidence="3">Unannotated protein</fullName>
    </submittedName>
</protein>
<sequence>MGAPLWPTGNRTGCYAEKSLTPPPGGGRQETEDIKEGEQARSAVAEAGRRTTSRRELSRHPQFDNISPEVGQLDPGAFSELLDHDPDEALALLADMNGATDERLRKLSQQLAGRVVVDLAKQGAAPTRGVGRLQVAPASQESGDIDLDASLGPIMLSRATNTAVRAEDLAVQTWKRSDTALCLLVDRSGSMFGERLAAAAVAAAAVVYRCGADCSVIAFAEDAIVIKAQQEQRSPEQVVSDLLRLRGFGVTNLALAMRAASQQLARSTAARQITLALSDCRATTGGDAVGDASALSELVILAPAEDTEDARALADHLGIRCAPLAGPSTVAEALATVLR</sequence>
<evidence type="ECO:0000313" key="4">
    <source>
        <dbReference type="EMBL" id="CAB4971332.1"/>
    </source>
</evidence>
<evidence type="ECO:0000313" key="3">
    <source>
        <dbReference type="EMBL" id="CAB4807563.1"/>
    </source>
</evidence>
<feature type="compositionally biased region" description="Basic and acidic residues" evidence="1">
    <location>
        <begin position="29"/>
        <end position="39"/>
    </location>
</feature>
<dbReference type="SUPFAM" id="SSF53300">
    <property type="entry name" value="vWA-like"/>
    <property type="match status" value="1"/>
</dbReference>
<dbReference type="AlphaFoldDB" id="A0A6J6YH29"/>
<gene>
    <name evidence="3" type="ORF">UFOPK3046_00930</name>
    <name evidence="4" type="ORF">UFOPK3914_00426</name>
</gene>
<feature type="domain" description="VWFA" evidence="2">
    <location>
        <begin position="182"/>
        <end position="279"/>
    </location>
</feature>
<accession>A0A6J6YH29</accession>
<feature type="region of interest" description="Disordered" evidence="1">
    <location>
        <begin position="1"/>
        <end position="71"/>
    </location>
</feature>
<dbReference type="Pfam" id="PF13519">
    <property type="entry name" value="VWA_2"/>
    <property type="match status" value="1"/>
</dbReference>
<dbReference type="EMBL" id="CAFAAQ010000072">
    <property type="protein sequence ID" value="CAB4807563.1"/>
    <property type="molecule type" value="Genomic_DNA"/>
</dbReference>
<proteinExistence type="predicted"/>
<evidence type="ECO:0000256" key="1">
    <source>
        <dbReference type="SAM" id="MobiDB-lite"/>
    </source>
</evidence>
<feature type="compositionally biased region" description="Basic and acidic residues" evidence="1">
    <location>
        <begin position="47"/>
        <end position="62"/>
    </location>
</feature>